<protein>
    <submittedName>
        <fullName evidence="1">Uncharacterized protein</fullName>
    </submittedName>
</protein>
<sequence>MSTDEYDEDWYESLLINKKPVQVKLDAGAQCDIISKSMFDSLNLKNKEQSKSKVKLMSFFEEKRFQLG</sequence>
<proteinExistence type="predicted"/>
<dbReference type="InterPro" id="IPR021109">
    <property type="entry name" value="Peptidase_aspartic_dom_sf"/>
</dbReference>
<dbReference type="AlphaFoldDB" id="A0AA36F831"/>
<name>A0AA36F831_OCTVU</name>
<keyword evidence="2" id="KW-1185">Reference proteome</keyword>
<gene>
    <name evidence="1" type="ORF">OCTVUL_1B026556</name>
</gene>
<reference evidence="1" key="1">
    <citation type="submission" date="2023-08" db="EMBL/GenBank/DDBJ databases">
        <authorList>
            <person name="Alioto T."/>
            <person name="Alioto T."/>
            <person name="Gomez Garrido J."/>
        </authorList>
    </citation>
    <scope>NUCLEOTIDE SEQUENCE</scope>
</reference>
<evidence type="ECO:0000313" key="2">
    <source>
        <dbReference type="Proteomes" id="UP001162480"/>
    </source>
</evidence>
<organism evidence="1 2">
    <name type="scientific">Octopus vulgaris</name>
    <name type="common">Common octopus</name>
    <dbReference type="NCBI Taxonomy" id="6645"/>
    <lineage>
        <taxon>Eukaryota</taxon>
        <taxon>Metazoa</taxon>
        <taxon>Spiralia</taxon>
        <taxon>Lophotrochozoa</taxon>
        <taxon>Mollusca</taxon>
        <taxon>Cephalopoda</taxon>
        <taxon>Coleoidea</taxon>
        <taxon>Octopodiformes</taxon>
        <taxon>Octopoda</taxon>
        <taxon>Incirrata</taxon>
        <taxon>Octopodidae</taxon>
        <taxon>Octopus</taxon>
    </lineage>
</organism>
<evidence type="ECO:0000313" key="1">
    <source>
        <dbReference type="EMBL" id="CAI9727850.1"/>
    </source>
</evidence>
<dbReference type="Proteomes" id="UP001162480">
    <property type="component" value="Chromosome 9"/>
</dbReference>
<dbReference type="EMBL" id="OX597822">
    <property type="protein sequence ID" value="CAI9727850.1"/>
    <property type="molecule type" value="Genomic_DNA"/>
</dbReference>
<dbReference type="Gene3D" id="2.40.70.10">
    <property type="entry name" value="Acid Proteases"/>
    <property type="match status" value="1"/>
</dbReference>
<accession>A0AA36F831</accession>